<feature type="domain" description="Glycosyl transferase family 1" evidence="2">
    <location>
        <begin position="186"/>
        <end position="337"/>
    </location>
</feature>
<dbReference type="Pfam" id="PF00535">
    <property type="entry name" value="Glycos_transf_2"/>
    <property type="match status" value="1"/>
</dbReference>
<proteinExistence type="predicted"/>
<keyword evidence="5" id="KW-0328">Glycosyltransferase</keyword>
<dbReference type="SUPFAM" id="SSF53448">
    <property type="entry name" value="Nucleotide-diphospho-sugar transferases"/>
    <property type="match status" value="1"/>
</dbReference>
<dbReference type="GO" id="GO:0009103">
    <property type="term" value="P:lipopolysaccharide biosynthetic process"/>
    <property type="evidence" value="ECO:0007669"/>
    <property type="project" value="TreeGrafter"/>
</dbReference>
<dbReference type="EC" id="2.4.-.-" evidence="5"/>
<comment type="caution">
    <text evidence="5">The sequence shown here is derived from an EMBL/GenBank/DDBJ whole genome shotgun (WGS) entry which is preliminary data.</text>
</comment>
<dbReference type="SUPFAM" id="SSF53756">
    <property type="entry name" value="UDP-Glycosyltransferase/glycogen phosphorylase"/>
    <property type="match status" value="2"/>
</dbReference>
<protein>
    <submittedName>
        <fullName evidence="5">Glycosyltransferase</fullName>
        <ecNumber evidence="5">2.4.-.-</ecNumber>
    </submittedName>
</protein>
<feature type="domain" description="Glycosyltransferase 2-like" evidence="3">
    <location>
        <begin position="378"/>
        <end position="490"/>
    </location>
</feature>
<feature type="domain" description="Glycosyl transferase family 1" evidence="2">
    <location>
        <begin position="915"/>
        <end position="1073"/>
    </location>
</feature>
<dbReference type="SUPFAM" id="SSF53335">
    <property type="entry name" value="S-adenosyl-L-methionine-dependent methyltransferases"/>
    <property type="match status" value="1"/>
</dbReference>
<feature type="domain" description="Glycosyltransferase subfamily 4-like N-terminal" evidence="4">
    <location>
        <begin position="716"/>
        <end position="890"/>
    </location>
</feature>
<gene>
    <name evidence="5" type="ORF">NWP17_03655</name>
</gene>
<dbReference type="InterPro" id="IPR028098">
    <property type="entry name" value="Glyco_trans_4-like_N"/>
</dbReference>
<dbReference type="Proteomes" id="UP001159387">
    <property type="component" value="Unassembled WGS sequence"/>
</dbReference>
<dbReference type="CDD" id="cd03801">
    <property type="entry name" value="GT4_PimA-like"/>
    <property type="match status" value="2"/>
</dbReference>
<dbReference type="Gene3D" id="3.40.50.2000">
    <property type="entry name" value="Glycogen Phosphorylase B"/>
    <property type="match status" value="3"/>
</dbReference>
<dbReference type="InterPro" id="IPR001296">
    <property type="entry name" value="Glyco_trans_1"/>
</dbReference>
<dbReference type="Pfam" id="PF00534">
    <property type="entry name" value="Glycos_transf_1"/>
    <property type="match status" value="2"/>
</dbReference>
<dbReference type="PANTHER" id="PTHR46401:SF2">
    <property type="entry name" value="GLYCOSYLTRANSFERASE WBBK-RELATED"/>
    <property type="match status" value="1"/>
</dbReference>
<dbReference type="InterPro" id="IPR029063">
    <property type="entry name" value="SAM-dependent_MTases_sf"/>
</dbReference>
<dbReference type="EMBL" id="JANQDH010000024">
    <property type="protein sequence ID" value="MDH6059540.1"/>
    <property type="molecule type" value="Genomic_DNA"/>
</dbReference>
<evidence type="ECO:0000313" key="6">
    <source>
        <dbReference type="Proteomes" id="UP001159387"/>
    </source>
</evidence>
<dbReference type="InterPro" id="IPR029044">
    <property type="entry name" value="Nucleotide-diphossugar_trans"/>
</dbReference>
<reference evidence="5 6" key="1">
    <citation type="journal article" date="2023" name="J. Phycol.">
        <title>Chrysosporum ovalisporum is synonymous with the true-branching cyanobacterium Umezakia natans (Nostocales/Aphanizomenonaceae).</title>
        <authorList>
            <person name="McGregor G.B."/>
            <person name="Sendall B.C."/>
            <person name="Niiyama Y."/>
            <person name="Tuji A."/>
            <person name="Willis A."/>
        </authorList>
    </citation>
    <scope>NUCLEOTIDE SEQUENCE [LARGE SCALE GENOMIC DNA]</scope>
    <source>
        <strain evidence="5 6">ANA360D</strain>
    </source>
</reference>
<dbReference type="GO" id="GO:0016757">
    <property type="term" value="F:glycosyltransferase activity"/>
    <property type="evidence" value="ECO:0007669"/>
    <property type="project" value="UniProtKB-KW"/>
</dbReference>
<dbReference type="PANTHER" id="PTHR46401">
    <property type="entry name" value="GLYCOSYLTRANSFERASE WBBK-RELATED"/>
    <property type="match status" value="1"/>
</dbReference>
<accession>A0AA43GPP7</accession>
<evidence type="ECO:0000313" key="5">
    <source>
        <dbReference type="EMBL" id="MDH6059540.1"/>
    </source>
</evidence>
<keyword evidence="1 5" id="KW-0808">Transferase</keyword>
<evidence type="ECO:0000259" key="2">
    <source>
        <dbReference type="Pfam" id="PF00534"/>
    </source>
</evidence>
<dbReference type="InterPro" id="IPR001173">
    <property type="entry name" value="Glyco_trans_2-like"/>
</dbReference>
<dbReference type="RefSeq" id="WP_280653552.1">
    <property type="nucleotide sequence ID" value="NZ_JANQDH010000024.1"/>
</dbReference>
<dbReference type="Gene3D" id="3.40.50.150">
    <property type="entry name" value="Vaccinia Virus protein VP39"/>
    <property type="match status" value="1"/>
</dbReference>
<keyword evidence="6" id="KW-1185">Reference proteome</keyword>
<evidence type="ECO:0000256" key="1">
    <source>
        <dbReference type="ARBA" id="ARBA00022679"/>
    </source>
</evidence>
<name>A0AA43GPP7_9CYAN</name>
<organism evidence="5 6">
    <name type="scientific">Chrysosporum bergii ANA360D</name>
    <dbReference type="NCBI Taxonomy" id="617107"/>
    <lineage>
        <taxon>Bacteria</taxon>
        <taxon>Bacillati</taxon>
        <taxon>Cyanobacteriota</taxon>
        <taxon>Cyanophyceae</taxon>
        <taxon>Nostocales</taxon>
        <taxon>Nodulariaceae</taxon>
        <taxon>Chrysosporum</taxon>
    </lineage>
</organism>
<evidence type="ECO:0000259" key="4">
    <source>
        <dbReference type="Pfam" id="PF13439"/>
    </source>
</evidence>
<evidence type="ECO:0000259" key="3">
    <source>
        <dbReference type="Pfam" id="PF00535"/>
    </source>
</evidence>
<dbReference type="Pfam" id="PF13439">
    <property type="entry name" value="Glyco_transf_4"/>
    <property type="match status" value="1"/>
</dbReference>
<dbReference type="Gene3D" id="3.90.550.10">
    <property type="entry name" value="Spore Coat Polysaccharide Biosynthesis Protein SpsA, Chain A"/>
    <property type="match status" value="1"/>
</dbReference>
<sequence length="1461" mass="167398">MTYTKTLFFGGKRMALRYVQILDALDYGDAVSNQVIHIHQMLINKGEKSQIFSKFADHRVDKYRLNFAEFCIDEDTVILHHFCGYSEIADEITNLRGYKIMIYHNITPHSFFDPKSALYEFCKQGREQLQNIVGKYNLILGDSPFNCQEAKDLGATVVKELPIIVPKFSTEVSVNSVNNLRFGLDHVWLFVGRITPNKRQDLLIDILARYIKLYPDQKNHLYLVGRYFEDDVYYQQLRSKIERLGLNTQVTLVGKVEDEDLPAYYQAADLFICMSEHEGFCVPIVEAFNNQVPVVAYAGTAVSYTMGGGVGALESLDVETAVRRIHSVFTAHSLKNELVDHGIKQAHRFSPDAVRQHLYAIIDEITHEDGQKDTLLVSVVICTCDRSDYLKRCLDYLYDQDYRHFEVIVVNGPSTDNTQEILTLRDNIKVVQNPLRNLSVSRNLGIRYASGDIVAFIDDDALPYDNWLFEIVKRYRELPRNVVGIGGRTFLANQFKFQFELGIIDSFGNHVEVAAHESQKNNGKYYRHLLGTNCSFRKDALIAVNGFDEQYEYYLDESDLAVRLQQVGGVIANANQAYIRHEFAQSHNRQGKYNFNWQVIAKNTVYFGIKNADKNSYWLTRIWKINQHLLQERCLNFIKAWWHDDLQLQAAIAYSFRTIIGALRGYYDSCFPRRLGKNLSDINSPFLPYMQNNHSERTKQQLHILIISQEFPPHSFGGIGAYNQTLARELMQMGHEVTVISRGPRDCTDVIGPLTQIQVGFVENYHYIPESPMLSKNIAWAEKVAQIVQQIHCQHPISVVESALWDFEGIGVVMLRPELKVPLIVRLVTPLAIAIQMNGWRMNEDLKRCMQMEQELIRCADQVIAISKNIQDTVVSSYNLTPDHRWLVQPLGVQPWPAYTNITNYGELPKDLKRGAIQILFVGRLESRKGIDVFINALKLVMPKEPSISVWIAGSDIEGWKEKAGRILRSDIYSRVQFLGMVSEEKLQLLYANCDFLVFPSRYESFGLVPLEAMVHGKPVIAARVGAIPEVVLEGECGLLFEPDNYQELAQKILNIVHDDHLRDQLAKGAKQRVEVLSARNMAKASVNVYQSLVNAKTPMQTISPQIREIFSNHLLSTESNLKSNVEITNHQAEKSLLRQSDYLNMRPDWSLTQPQIISWGWLNSIINRLIVPKIVKFINSVLYESMQRQTYMNNALISSNKALANELINLRKNTVKETMIDSQMDVENILGAIQKSVEDVKQEMNNQLSEIVELKRLVYETKNLMIPECETSRSEFAYRLKFHQGQAPIIISKEKVKANLHDLHLNLGCGQVIIPDYINVDQRELPGVDVIANISNLPFEQGTVAEIYNSHVIEHFTEYEVTNHILPYWYSLLKNSGKMVIICPDAKSMMIDYANGHFPWENLRKVTYGCQDYGGNHHFNMYTSESLCKILLNCGFREVNIVDIKRVNGLCYEMEIHALK</sequence>